<dbReference type="InParanoid" id="K3X812"/>
<dbReference type="eggNOG" id="ENOG502RYM5">
    <property type="taxonomic scope" value="Eukaryota"/>
</dbReference>
<reference evidence="7" key="2">
    <citation type="submission" date="2010-04" db="EMBL/GenBank/DDBJ databases">
        <authorList>
            <person name="Buell R."/>
            <person name="Hamilton J."/>
            <person name="Hostetler J."/>
        </authorList>
    </citation>
    <scope>NUCLEOTIDE SEQUENCE [LARGE SCALE GENOMIC DNA]</scope>
    <source>
        <strain evidence="7">DAOM:BR144</strain>
    </source>
</reference>
<feature type="compositionally biased region" description="Low complexity" evidence="3">
    <location>
        <begin position="1"/>
        <end position="18"/>
    </location>
</feature>
<feature type="region of interest" description="Disordered" evidence="3">
    <location>
        <begin position="1"/>
        <end position="28"/>
    </location>
</feature>
<evidence type="ECO:0000256" key="1">
    <source>
        <dbReference type="ARBA" id="ARBA00022729"/>
    </source>
</evidence>
<dbReference type="InterPro" id="IPR008397">
    <property type="entry name" value="Alginate_lyase_dom"/>
</dbReference>
<organism evidence="6 7">
    <name type="scientific">Globisporangium ultimum (strain ATCC 200006 / CBS 805.95 / DAOM BR144)</name>
    <name type="common">Pythium ultimum</name>
    <dbReference type="NCBI Taxonomy" id="431595"/>
    <lineage>
        <taxon>Eukaryota</taxon>
        <taxon>Sar</taxon>
        <taxon>Stramenopiles</taxon>
        <taxon>Oomycota</taxon>
        <taxon>Peronosporomycetes</taxon>
        <taxon>Pythiales</taxon>
        <taxon>Pythiaceae</taxon>
        <taxon>Globisporangium</taxon>
    </lineage>
</organism>
<evidence type="ECO:0000256" key="3">
    <source>
        <dbReference type="SAM" id="MobiDB-lite"/>
    </source>
</evidence>
<keyword evidence="4" id="KW-1133">Transmembrane helix</keyword>
<dbReference type="EMBL" id="GL376609">
    <property type="status" value="NOT_ANNOTATED_CDS"/>
    <property type="molecule type" value="Genomic_DNA"/>
</dbReference>
<dbReference type="AlphaFoldDB" id="K3X812"/>
<evidence type="ECO:0000313" key="7">
    <source>
        <dbReference type="Proteomes" id="UP000019132"/>
    </source>
</evidence>
<evidence type="ECO:0000256" key="4">
    <source>
        <dbReference type="SAM" id="Phobius"/>
    </source>
</evidence>
<proteinExistence type="predicted"/>
<reference evidence="7" key="1">
    <citation type="journal article" date="2010" name="Genome Biol.">
        <title>Genome sequence of the necrotrophic plant pathogen Pythium ultimum reveals original pathogenicity mechanisms and effector repertoire.</title>
        <authorList>
            <person name="Levesque C.A."/>
            <person name="Brouwer H."/>
            <person name="Cano L."/>
            <person name="Hamilton J.P."/>
            <person name="Holt C."/>
            <person name="Huitema E."/>
            <person name="Raffaele S."/>
            <person name="Robideau G.P."/>
            <person name="Thines M."/>
            <person name="Win J."/>
            <person name="Zerillo M.M."/>
            <person name="Beakes G.W."/>
            <person name="Boore J.L."/>
            <person name="Busam D."/>
            <person name="Dumas B."/>
            <person name="Ferriera S."/>
            <person name="Fuerstenberg S.I."/>
            <person name="Gachon C.M."/>
            <person name="Gaulin E."/>
            <person name="Govers F."/>
            <person name="Grenville-Briggs L."/>
            <person name="Horner N."/>
            <person name="Hostetler J."/>
            <person name="Jiang R.H."/>
            <person name="Johnson J."/>
            <person name="Krajaejun T."/>
            <person name="Lin H."/>
            <person name="Meijer H.J."/>
            <person name="Moore B."/>
            <person name="Morris P."/>
            <person name="Phuntmart V."/>
            <person name="Puiu D."/>
            <person name="Shetty J."/>
            <person name="Stajich J.E."/>
            <person name="Tripathy S."/>
            <person name="Wawra S."/>
            <person name="van West P."/>
            <person name="Whitty B.R."/>
            <person name="Coutinho P.M."/>
            <person name="Henrissat B."/>
            <person name="Martin F."/>
            <person name="Thomas P.D."/>
            <person name="Tyler B.M."/>
            <person name="De Vries R.P."/>
            <person name="Kamoun S."/>
            <person name="Yandell M."/>
            <person name="Tisserat N."/>
            <person name="Buell C.R."/>
        </authorList>
    </citation>
    <scope>NUCLEOTIDE SEQUENCE</scope>
    <source>
        <strain evidence="7">DAOM:BR144</strain>
    </source>
</reference>
<keyword evidence="4" id="KW-0472">Membrane</keyword>
<keyword evidence="1" id="KW-0732">Signal</keyword>
<dbReference type="Proteomes" id="UP000019132">
    <property type="component" value="Unassembled WGS sequence"/>
</dbReference>
<keyword evidence="7" id="KW-1185">Reference proteome</keyword>
<keyword evidence="2" id="KW-0456">Lyase</keyword>
<evidence type="ECO:0000259" key="5">
    <source>
        <dbReference type="Pfam" id="PF05426"/>
    </source>
</evidence>
<dbReference type="HOGENOM" id="CLU_321984_0_0_1"/>
<dbReference type="GO" id="GO:0016829">
    <property type="term" value="F:lyase activity"/>
    <property type="evidence" value="ECO:0007669"/>
    <property type="project" value="UniProtKB-KW"/>
</dbReference>
<dbReference type="Pfam" id="PF05426">
    <property type="entry name" value="Alginate_lyase"/>
    <property type="match status" value="1"/>
</dbReference>
<feature type="domain" description="Alginate lyase" evidence="5">
    <location>
        <begin position="556"/>
        <end position="748"/>
    </location>
</feature>
<dbReference type="InterPro" id="IPR008929">
    <property type="entry name" value="Chondroitin_lyas"/>
</dbReference>
<protein>
    <recommendedName>
        <fullName evidence="5">Alginate lyase domain-containing protein</fullName>
    </recommendedName>
</protein>
<reference evidence="6" key="3">
    <citation type="submission" date="2015-02" db="UniProtKB">
        <authorList>
            <consortium name="EnsemblProtists"/>
        </authorList>
    </citation>
    <scope>IDENTIFICATION</scope>
    <source>
        <strain evidence="6">DAOM BR144</strain>
    </source>
</reference>
<evidence type="ECO:0000256" key="2">
    <source>
        <dbReference type="ARBA" id="ARBA00023239"/>
    </source>
</evidence>
<sequence>MTTGGDDAGAASAVGKGAPPAPPTPSGGVAKAVVTRARRNGLRAALAVIFFFGFVSLVLTARSTSFSAAWGTSFRNAATIATSSGMLRKTTRTVVPLLVDSESQFDSNASVALELPSTAKTTAITVLSAAEELRAQPERRPEHMLLRTTGDVRTLRPKYALLRTIGNALPPRHDPARTLQNLRFILEHERLDDDEIAKHWVINRIIDPTLLDQLKALLHEFNAEFTEIPFVLHEYAQQPFRVVIEDQGVDHAHAAEVLEKGEGDWIRVLNQNEIYDLKNRYALSVNAARNVMLAIGRRMSARWILPWDQNSFLTQDAWRLIKTDLAYHDRLAVQNADNEGVHQLKYFLSYMDRLAQENDVVLSPNYTPNAWAEPQLIFRDDAREQFDERFRYGKRDKVALLVRLNVRGVWNEWGWSSWEQQRTFMNVSSDVDGVTVPQTGYVVRLYSGVASFEMNDKRAAYWRELKRGEGVVRVLEMLETRVMREVFRFSNKTLSVYSESKLAATRSNASSGDVRTLVEDAERAMRIQEPWTVTSNAALSVFNASQMFANYVDKPDVTDDGALIKHMVYNTTSLALAWQITRDPRYAAQALKFVEAWCGDSNVSTAMLPLLDFADLSFEGVQSGNPEYWTGGASGVRHTVILPMLLDTMRMLFFHAPESPAAVDEGKASFRVPNATRTQLISWIQELYTHLKTSVHARTLFHVSTSLYGLQYDLQMAAMAAFLDDPLEYRYTLGTMQGRLLTMLDSAGNLVVPIGVAKQPYMLLSLATWGIALDVAQQLNMTSHLLHFDMTSDGREETTSNNGLLCRMVERQIPCCERPTGEDASGNRIPTTAEDEGGRCVKLLQDARPVQLFIYQRIVRHAISECAALKALTSCTSLAAMEIGSETLSAGELSHYQLPPYPFLRHTHRSSSWFNRV</sequence>
<dbReference type="OMA" id="VPGPWDK"/>
<evidence type="ECO:0000313" key="6">
    <source>
        <dbReference type="EnsemblProtists" id="PYU1_T013361"/>
    </source>
</evidence>
<keyword evidence="4" id="KW-0812">Transmembrane</keyword>
<name>K3X812_GLOUD</name>
<accession>K3X812</accession>
<dbReference type="VEuPathDB" id="FungiDB:PYU1_G013332"/>
<dbReference type="Gene3D" id="1.50.10.100">
    <property type="entry name" value="Chondroitin AC/alginate lyase"/>
    <property type="match status" value="1"/>
</dbReference>
<dbReference type="EnsemblProtists" id="PYU1_T013361">
    <property type="protein sequence ID" value="PYU1_T013361"/>
    <property type="gene ID" value="PYU1_G013332"/>
</dbReference>
<feature type="transmembrane region" description="Helical" evidence="4">
    <location>
        <begin position="41"/>
        <end position="59"/>
    </location>
</feature>